<accession>A0A2H4J9V2</accession>
<evidence type="ECO:0000313" key="1">
    <source>
        <dbReference type="EMBL" id="ASN69088.1"/>
    </source>
</evidence>
<proteinExistence type="predicted"/>
<protein>
    <recommendedName>
        <fullName evidence="2">DUF3269 family protein</fullName>
    </recommendedName>
</protein>
<organism evidence="1">
    <name type="scientific">uncultured Caudovirales phage</name>
    <dbReference type="NCBI Taxonomy" id="2100421"/>
    <lineage>
        <taxon>Viruses</taxon>
        <taxon>Duplodnaviria</taxon>
        <taxon>Heunggongvirae</taxon>
        <taxon>Uroviricota</taxon>
        <taxon>Caudoviricetes</taxon>
        <taxon>Peduoviridae</taxon>
        <taxon>Maltschvirus</taxon>
        <taxon>Maltschvirus maltsch</taxon>
    </lineage>
</organism>
<sequence>MGIIERYYLYREDGTEDIKVIKYEDNTNEVYSLTGAHFSDDKKIMTNSELKHFKGVYDLLYEQELGLQANLFEYL</sequence>
<evidence type="ECO:0008006" key="2">
    <source>
        <dbReference type="Google" id="ProtNLM"/>
    </source>
</evidence>
<dbReference type="InterPro" id="IPR021687">
    <property type="entry name" value="DUF3269"/>
</dbReference>
<reference evidence="1" key="1">
    <citation type="submission" date="2017-06" db="EMBL/GenBank/DDBJ databases">
        <title>Novel phages from South African skin metaviromes.</title>
        <authorList>
            <person name="van Zyl L.J."/>
            <person name="Abrahams Y."/>
            <person name="Stander E.A."/>
            <person name="Kirby B.M."/>
            <person name="Clavaud C."/>
            <person name="Farcet C."/>
            <person name="Breton L."/>
            <person name="Trindade M.I."/>
        </authorList>
    </citation>
    <scope>NUCLEOTIDE SEQUENCE</scope>
</reference>
<name>A0A2H4J9V2_9CAUD</name>
<dbReference type="Pfam" id="PF11673">
    <property type="entry name" value="DUF3269"/>
    <property type="match status" value="1"/>
</dbReference>
<gene>
    <name evidence="1" type="ORF">3S9_48</name>
</gene>
<dbReference type="EMBL" id="MF417885">
    <property type="protein sequence ID" value="ASN69088.1"/>
    <property type="molecule type" value="Genomic_DNA"/>
</dbReference>